<dbReference type="Proteomes" id="UP001066276">
    <property type="component" value="Chromosome 2_1"/>
</dbReference>
<feature type="compositionally biased region" description="Basic and acidic residues" evidence="1">
    <location>
        <begin position="118"/>
        <end position="139"/>
    </location>
</feature>
<evidence type="ECO:0000313" key="2">
    <source>
        <dbReference type="EMBL" id="KAJ1197562.1"/>
    </source>
</evidence>
<evidence type="ECO:0000313" key="3">
    <source>
        <dbReference type="Proteomes" id="UP001066276"/>
    </source>
</evidence>
<gene>
    <name evidence="2" type="ORF">NDU88_001419</name>
</gene>
<proteinExistence type="predicted"/>
<name>A0AAV7V9S3_PLEWA</name>
<keyword evidence="3" id="KW-1185">Reference proteome</keyword>
<dbReference type="EMBL" id="JANPWB010000003">
    <property type="protein sequence ID" value="KAJ1197562.1"/>
    <property type="molecule type" value="Genomic_DNA"/>
</dbReference>
<feature type="region of interest" description="Disordered" evidence="1">
    <location>
        <begin position="100"/>
        <end position="146"/>
    </location>
</feature>
<evidence type="ECO:0000256" key="1">
    <source>
        <dbReference type="SAM" id="MobiDB-lite"/>
    </source>
</evidence>
<accession>A0AAV7V9S3</accession>
<protein>
    <submittedName>
        <fullName evidence="2">Uncharacterized protein</fullName>
    </submittedName>
</protein>
<feature type="region of interest" description="Disordered" evidence="1">
    <location>
        <begin position="1"/>
        <end position="27"/>
    </location>
</feature>
<reference evidence="2" key="1">
    <citation type="journal article" date="2022" name="bioRxiv">
        <title>Sequencing and chromosome-scale assembly of the giantPleurodeles waltlgenome.</title>
        <authorList>
            <person name="Brown T."/>
            <person name="Elewa A."/>
            <person name="Iarovenko S."/>
            <person name="Subramanian E."/>
            <person name="Araus A.J."/>
            <person name="Petzold A."/>
            <person name="Susuki M."/>
            <person name="Suzuki K.-i.T."/>
            <person name="Hayashi T."/>
            <person name="Toyoda A."/>
            <person name="Oliveira C."/>
            <person name="Osipova E."/>
            <person name="Leigh N.D."/>
            <person name="Simon A."/>
            <person name="Yun M.H."/>
        </authorList>
    </citation>
    <scope>NUCLEOTIDE SEQUENCE</scope>
    <source>
        <strain evidence="2">20211129_DDA</strain>
        <tissue evidence="2">Liver</tissue>
    </source>
</reference>
<organism evidence="2 3">
    <name type="scientific">Pleurodeles waltl</name>
    <name type="common">Iberian ribbed newt</name>
    <dbReference type="NCBI Taxonomy" id="8319"/>
    <lineage>
        <taxon>Eukaryota</taxon>
        <taxon>Metazoa</taxon>
        <taxon>Chordata</taxon>
        <taxon>Craniata</taxon>
        <taxon>Vertebrata</taxon>
        <taxon>Euteleostomi</taxon>
        <taxon>Amphibia</taxon>
        <taxon>Batrachia</taxon>
        <taxon>Caudata</taxon>
        <taxon>Salamandroidea</taxon>
        <taxon>Salamandridae</taxon>
        <taxon>Pleurodelinae</taxon>
        <taxon>Pleurodeles</taxon>
    </lineage>
</organism>
<sequence length="146" mass="16541">MRKARHDWRASGGRGDQRGQLRLRRLPHRERRRSQRTCFGCHGLRSLLGQSALSRWVASGSCGELCGGLCYLGTLPYLGRREHWPEMESWNGGCGREIRRGKRARHERPAGAPTDPDGEPRGREASTTHEIHTEQDDAMHMSQLSS</sequence>
<dbReference type="AlphaFoldDB" id="A0AAV7V9S3"/>
<comment type="caution">
    <text evidence="2">The sequence shown here is derived from an EMBL/GenBank/DDBJ whole genome shotgun (WGS) entry which is preliminary data.</text>
</comment>